<dbReference type="EMBL" id="JBHSEH010000015">
    <property type="protein sequence ID" value="MFC4426970.1"/>
    <property type="molecule type" value="Genomic_DNA"/>
</dbReference>
<dbReference type="InterPro" id="IPR041657">
    <property type="entry name" value="HTH_17"/>
</dbReference>
<accession>A0ABV8XNA4</accession>
<dbReference type="Proteomes" id="UP001595998">
    <property type="component" value="Unassembled WGS sequence"/>
</dbReference>
<dbReference type="RefSeq" id="WP_380039995.1">
    <property type="nucleotide sequence ID" value="NZ_JBHSEH010000015.1"/>
</dbReference>
<sequence length="65" mass="7176">MTVIQEPSQRLTRKPEEAAPMLGVGRNGVYDLIRSGQLRSIRVGRKILIPLTAIEEFLSGEAGQK</sequence>
<dbReference type="NCBIfam" id="TIGR01764">
    <property type="entry name" value="excise"/>
    <property type="match status" value="1"/>
</dbReference>
<keyword evidence="3" id="KW-1185">Reference proteome</keyword>
<proteinExistence type="predicted"/>
<reference evidence="3" key="1">
    <citation type="journal article" date="2019" name="Int. J. Syst. Evol. Microbiol.">
        <title>The Global Catalogue of Microorganisms (GCM) 10K type strain sequencing project: providing services to taxonomists for standard genome sequencing and annotation.</title>
        <authorList>
            <consortium name="The Broad Institute Genomics Platform"/>
            <consortium name="The Broad Institute Genome Sequencing Center for Infectious Disease"/>
            <person name="Wu L."/>
            <person name="Ma J."/>
        </authorList>
    </citation>
    <scope>NUCLEOTIDE SEQUENCE [LARGE SCALE GENOMIC DNA]</scope>
    <source>
        <strain evidence="3">CCUG 56029</strain>
    </source>
</reference>
<gene>
    <name evidence="2" type="ORF">ACFOZ9_12190</name>
</gene>
<name>A0ABV8XNA4_9DEIO</name>
<evidence type="ECO:0000313" key="2">
    <source>
        <dbReference type="EMBL" id="MFC4426970.1"/>
    </source>
</evidence>
<evidence type="ECO:0000313" key="3">
    <source>
        <dbReference type="Proteomes" id="UP001595998"/>
    </source>
</evidence>
<protein>
    <submittedName>
        <fullName evidence="2">Helix-turn-helix domain-containing protein</fullName>
    </submittedName>
</protein>
<feature type="domain" description="Helix-turn-helix" evidence="1">
    <location>
        <begin position="15"/>
        <end position="59"/>
    </location>
</feature>
<evidence type="ECO:0000259" key="1">
    <source>
        <dbReference type="Pfam" id="PF12728"/>
    </source>
</evidence>
<dbReference type="InterPro" id="IPR010093">
    <property type="entry name" value="SinI_DNA-bd"/>
</dbReference>
<dbReference type="Pfam" id="PF12728">
    <property type="entry name" value="HTH_17"/>
    <property type="match status" value="1"/>
</dbReference>
<comment type="caution">
    <text evidence="2">The sequence shown here is derived from an EMBL/GenBank/DDBJ whole genome shotgun (WGS) entry which is preliminary data.</text>
</comment>
<organism evidence="2 3">
    <name type="scientific">Deinococcus navajonensis</name>
    <dbReference type="NCBI Taxonomy" id="309884"/>
    <lineage>
        <taxon>Bacteria</taxon>
        <taxon>Thermotogati</taxon>
        <taxon>Deinococcota</taxon>
        <taxon>Deinococci</taxon>
        <taxon>Deinococcales</taxon>
        <taxon>Deinococcaceae</taxon>
        <taxon>Deinococcus</taxon>
    </lineage>
</organism>